<keyword evidence="2" id="KW-1185">Reference proteome</keyword>
<comment type="caution">
    <text evidence="1">The sequence shown here is derived from an EMBL/GenBank/DDBJ whole genome shotgun (WGS) entry which is preliminary data.</text>
</comment>
<proteinExistence type="predicted"/>
<gene>
    <name evidence="1" type="ORF">EDB92DRAFT_1896540</name>
</gene>
<dbReference type="AlphaFoldDB" id="A0AAD4L7S9"/>
<dbReference type="EMBL" id="JAKELL010000111">
    <property type="protein sequence ID" value="KAH8981711.1"/>
    <property type="molecule type" value="Genomic_DNA"/>
</dbReference>
<protein>
    <submittedName>
        <fullName evidence="1">Uncharacterized protein</fullName>
    </submittedName>
</protein>
<reference evidence="1" key="1">
    <citation type="submission" date="2022-01" db="EMBL/GenBank/DDBJ databases">
        <title>Comparative genomics reveals a dynamic genome evolution in the ectomycorrhizal milk-cap (Lactarius) mushrooms.</title>
        <authorList>
            <consortium name="DOE Joint Genome Institute"/>
            <person name="Lebreton A."/>
            <person name="Tang N."/>
            <person name="Kuo A."/>
            <person name="LaButti K."/>
            <person name="Drula E."/>
            <person name="Barry K."/>
            <person name="Clum A."/>
            <person name="Lipzen A."/>
            <person name="Mousain D."/>
            <person name="Ng V."/>
            <person name="Wang R."/>
            <person name="Wang X."/>
            <person name="Dai Y."/>
            <person name="Henrissat B."/>
            <person name="Grigoriev I.V."/>
            <person name="Guerin-Laguette A."/>
            <person name="Yu F."/>
            <person name="Martin F.M."/>
        </authorList>
    </citation>
    <scope>NUCLEOTIDE SEQUENCE</scope>
    <source>
        <strain evidence="1">QP</strain>
    </source>
</reference>
<evidence type="ECO:0000313" key="1">
    <source>
        <dbReference type="EMBL" id="KAH8981711.1"/>
    </source>
</evidence>
<name>A0AAD4L7S9_9AGAM</name>
<sequence>MGGRTAEVDYSTHSTVDNGLRSVMRRVMAPYGARTSPQTGPLRMAWASPRAFSGLESRCIAFDVNHRVCINASALFTRRCFSLISLDTANSVGNPIESTPPHHRRYAQSQRYSKAKASHPTYHLSALAVASRLERKGVRRWGRCRFSWPGRRVYGDNFPVPDIFVELHWEQRHDDTVESMRASRNKPFGPGGGSADHTLAQESFCNHRVPTLESRTAGMGQGHTLGVITLSPEPAFQSTRHGRTGCASYTAAIFYYMSGVTVTTKVTTSDEGDFHYISSMEMVYILPSRLTNVTAHASLPV</sequence>
<accession>A0AAD4L7S9</accession>
<organism evidence="1 2">
    <name type="scientific">Lactarius akahatsu</name>
    <dbReference type="NCBI Taxonomy" id="416441"/>
    <lineage>
        <taxon>Eukaryota</taxon>
        <taxon>Fungi</taxon>
        <taxon>Dikarya</taxon>
        <taxon>Basidiomycota</taxon>
        <taxon>Agaricomycotina</taxon>
        <taxon>Agaricomycetes</taxon>
        <taxon>Russulales</taxon>
        <taxon>Russulaceae</taxon>
        <taxon>Lactarius</taxon>
    </lineage>
</organism>
<dbReference type="Proteomes" id="UP001201163">
    <property type="component" value="Unassembled WGS sequence"/>
</dbReference>
<evidence type="ECO:0000313" key="2">
    <source>
        <dbReference type="Proteomes" id="UP001201163"/>
    </source>
</evidence>